<proteinExistence type="predicted"/>
<protein>
    <submittedName>
        <fullName evidence="1">Uncharacterized protein</fullName>
    </submittedName>
</protein>
<gene>
    <name evidence="1" type="ORF">ACFQ1S_41590</name>
</gene>
<name>A0ABW3MQ57_9PSEU</name>
<evidence type="ECO:0000313" key="1">
    <source>
        <dbReference type="EMBL" id="MFD1051589.1"/>
    </source>
</evidence>
<sequence>MNAFCRGTYNDTPRQDLVVQVSAPVDYVPKDFMLHLYSSLCGAVTSACRQAGAQFSITVRADVKIQAAIAFIPETAWIPIRYPRGVVDLETGQWVSDAEVAEIGYTAFATTP</sequence>
<feature type="non-terminal residue" evidence="1">
    <location>
        <position position="112"/>
    </location>
</feature>
<organism evidence="1 2">
    <name type="scientific">Kibdelosporangium lantanae</name>
    <dbReference type="NCBI Taxonomy" id="1497396"/>
    <lineage>
        <taxon>Bacteria</taxon>
        <taxon>Bacillati</taxon>
        <taxon>Actinomycetota</taxon>
        <taxon>Actinomycetes</taxon>
        <taxon>Pseudonocardiales</taxon>
        <taxon>Pseudonocardiaceae</taxon>
        <taxon>Kibdelosporangium</taxon>
    </lineage>
</organism>
<reference evidence="2" key="1">
    <citation type="journal article" date="2019" name="Int. J. Syst. Evol. Microbiol.">
        <title>The Global Catalogue of Microorganisms (GCM) 10K type strain sequencing project: providing services to taxonomists for standard genome sequencing and annotation.</title>
        <authorList>
            <consortium name="The Broad Institute Genomics Platform"/>
            <consortium name="The Broad Institute Genome Sequencing Center for Infectious Disease"/>
            <person name="Wu L."/>
            <person name="Ma J."/>
        </authorList>
    </citation>
    <scope>NUCLEOTIDE SEQUENCE [LARGE SCALE GENOMIC DNA]</scope>
    <source>
        <strain evidence="2">JCM 31486</strain>
    </source>
</reference>
<dbReference type="Proteomes" id="UP001597045">
    <property type="component" value="Unassembled WGS sequence"/>
</dbReference>
<keyword evidence="2" id="KW-1185">Reference proteome</keyword>
<accession>A0ABW3MQ57</accession>
<evidence type="ECO:0000313" key="2">
    <source>
        <dbReference type="Proteomes" id="UP001597045"/>
    </source>
</evidence>
<dbReference type="EMBL" id="JBHTIS010003714">
    <property type="protein sequence ID" value="MFD1051589.1"/>
    <property type="molecule type" value="Genomic_DNA"/>
</dbReference>
<comment type="caution">
    <text evidence="1">The sequence shown here is derived from an EMBL/GenBank/DDBJ whole genome shotgun (WGS) entry which is preliminary data.</text>
</comment>